<dbReference type="Proteomes" id="UP001055247">
    <property type="component" value="Unassembled WGS sequence"/>
</dbReference>
<organism evidence="1 2">
    <name type="scientific">Methylobacterium hispanicum</name>
    <dbReference type="NCBI Taxonomy" id="270350"/>
    <lineage>
        <taxon>Bacteria</taxon>
        <taxon>Pseudomonadati</taxon>
        <taxon>Pseudomonadota</taxon>
        <taxon>Alphaproteobacteria</taxon>
        <taxon>Hyphomicrobiales</taxon>
        <taxon>Methylobacteriaceae</taxon>
        <taxon>Methylobacterium</taxon>
    </lineage>
</organism>
<keyword evidence="2" id="KW-1185">Reference proteome</keyword>
<evidence type="ECO:0000313" key="1">
    <source>
        <dbReference type="EMBL" id="GJD92229.1"/>
    </source>
</evidence>
<protein>
    <submittedName>
        <fullName evidence="1">Uncharacterized protein</fullName>
    </submittedName>
</protein>
<name>A0AAV4ZVQ4_9HYPH</name>
<accession>A0AAV4ZVQ4</accession>
<proteinExistence type="predicted"/>
<evidence type="ECO:0000313" key="2">
    <source>
        <dbReference type="Proteomes" id="UP001055247"/>
    </source>
</evidence>
<reference evidence="1" key="1">
    <citation type="journal article" date="2016" name="Front. Microbiol.">
        <title>Genome Sequence of the Piezophilic, Mesophilic Sulfate-Reducing Bacterium Desulfovibrio indicus J2T.</title>
        <authorList>
            <person name="Cao J."/>
            <person name="Maignien L."/>
            <person name="Shao Z."/>
            <person name="Alain K."/>
            <person name="Jebbar M."/>
        </authorList>
    </citation>
    <scope>NUCLEOTIDE SEQUENCE</scope>
    <source>
        <strain evidence="1">DSM 16372</strain>
    </source>
</reference>
<dbReference type="RefSeq" id="WP_238231900.1">
    <property type="nucleotide sequence ID" value="NZ_BPQO01000039.1"/>
</dbReference>
<gene>
    <name evidence="1" type="ORF">BHAOGJBA_5782</name>
</gene>
<dbReference type="AlphaFoldDB" id="A0AAV4ZVQ4"/>
<sequence>MSCSLPPSPAAPLPPLAALARAARLLAEHGFREVARNERGDSLYLAHGDGPWRLRLSNHARTPKQRRGHPEVLASLVVREPRTEAQVAAMVAAALRDYAGGLRRAAAQASAVPSEAASRK</sequence>
<dbReference type="EMBL" id="BPQO01000039">
    <property type="protein sequence ID" value="GJD92229.1"/>
    <property type="molecule type" value="Genomic_DNA"/>
</dbReference>
<reference evidence="1" key="2">
    <citation type="submission" date="2021-08" db="EMBL/GenBank/DDBJ databases">
        <authorList>
            <person name="Tani A."/>
            <person name="Ola A."/>
            <person name="Ogura Y."/>
            <person name="Katsura K."/>
            <person name="Hayashi T."/>
        </authorList>
    </citation>
    <scope>NUCLEOTIDE SEQUENCE</scope>
    <source>
        <strain evidence="1">DSM 16372</strain>
    </source>
</reference>
<comment type="caution">
    <text evidence="1">The sequence shown here is derived from an EMBL/GenBank/DDBJ whole genome shotgun (WGS) entry which is preliminary data.</text>
</comment>